<gene>
    <name evidence="2" type="ORF">UY48_C0046G0006</name>
</gene>
<protein>
    <submittedName>
        <fullName evidence="2">Uncharacterized protein</fullName>
    </submittedName>
</protein>
<accession>A0A0G1Y5N6</accession>
<dbReference type="EMBL" id="LCQD01000046">
    <property type="protein sequence ID" value="KKW10182.1"/>
    <property type="molecule type" value="Genomic_DNA"/>
</dbReference>
<sequence>MKRILFVLMVIMLFAVSSEAAIELTEYSVDASGWTVYEPVTSTQSLGQIFATVDNNFIEKVSFYFKNTKTADGADTTAAAFSNRNMCFTLYQDTSATIILKQDTFQVSLDTGAGAYKYYDFPAPINKNKHYYLEITTNSADTNCRIRISNAAGYYRGYGVIGRSYSAWGWYNVKGLYFKIYTNRVTETSLENFPDTPVLTHVINTVPVTVDSPVVTTLSETAVNIPDPVTVIQQDSSVRIPDGVTATLSDTAVNIPESVTVIFSDSSVNIVGSVTIDSPIVIAGPVDVNNGNTDVSVANFDDMPDTLDIGNFPASFGASITDTPPVLAKQDASDTYRTEAKIVNFPDMPDTFDVGNFPSGFNINNAPTVTLSDTGVTISEIVDVNLPDSRVVSQQGAGETYQVSIGNTPLPAGENKIGDVGIDDVFADSGALLVKDLDDYLLKQGLMFMFDTCTFLQIGSGDAWVSTLQTGAKQIIVQLTFFSQNNSFWIVSDSPTYNSLGATVPVVNMDFSSGNTAAATYTSGDSMVANGTIKLQQMLGQQNTSNVFVTPWMKWDSNKYYGIYVENDGGNPAKYALRIKFYEL</sequence>
<evidence type="ECO:0000313" key="3">
    <source>
        <dbReference type="Proteomes" id="UP000034588"/>
    </source>
</evidence>
<dbReference type="AlphaFoldDB" id="A0A0G1Y5N6"/>
<keyword evidence="1" id="KW-0732">Signal</keyword>
<name>A0A0G1Y5N6_9BACT</name>
<proteinExistence type="predicted"/>
<comment type="caution">
    <text evidence="2">The sequence shown here is derived from an EMBL/GenBank/DDBJ whole genome shotgun (WGS) entry which is preliminary data.</text>
</comment>
<feature type="signal peptide" evidence="1">
    <location>
        <begin position="1"/>
        <end position="20"/>
    </location>
</feature>
<evidence type="ECO:0000313" key="2">
    <source>
        <dbReference type="EMBL" id="KKW10182.1"/>
    </source>
</evidence>
<feature type="chain" id="PRO_5002541074" evidence="1">
    <location>
        <begin position="21"/>
        <end position="584"/>
    </location>
</feature>
<reference evidence="2 3" key="1">
    <citation type="journal article" date="2015" name="Nature">
        <title>rRNA introns, odd ribosomes, and small enigmatic genomes across a large radiation of phyla.</title>
        <authorList>
            <person name="Brown C.T."/>
            <person name="Hug L.A."/>
            <person name="Thomas B.C."/>
            <person name="Sharon I."/>
            <person name="Castelle C.J."/>
            <person name="Singh A."/>
            <person name="Wilkins M.J."/>
            <person name="Williams K.H."/>
            <person name="Banfield J.F."/>
        </authorList>
    </citation>
    <scope>NUCLEOTIDE SEQUENCE [LARGE SCALE GENOMIC DNA]</scope>
</reference>
<organism evidence="2 3">
    <name type="scientific">Candidatus Gottesmanbacteria bacterium GW2011_GWB1_49_7</name>
    <dbReference type="NCBI Taxonomy" id="1618448"/>
    <lineage>
        <taxon>Bacteria</taxon>
        <taxon>Candidatus Gottesmaniibacteriota</taxon>
    </lineage>
</organism>
<dbReference type="Proteomes" id="UP000034588">
    <property type="component" value="Unassembled WGS sequence"/>
</dbReference>
<evidence type="ECO:0000256" key="1">
    <source>
        <dbReference type="SAM" id="SignalP"/>
    </source>
</evidence>